<accession>A0A1H6J4V0</accession>
<dbReference type="AlphaFoldDB" id="A0A1H6J4V0"/>
<organism evidence="1 2">
    <name type="scientific">Rheinheimera pacifica</name>
    <dbReference type="NCBI Taxonomy" id="173990"/>
    <lineage>
        <taxon>Bacteria</taxon>
        <taxon>Pseudomonadati</taxon>
        <taxon>Pseudomonadota</taxon>
        <taxon>Gammaproteobacteria</taxon>
        <taxon>Chromatiales</taxon>
        <taxon>Chromatiaceae</taxon>
        <taxon>Rheinheimera</taxon>
    </lineage>
</organism>
<dbReference type="OrthoDB" id="7860618at2"/>
<dbReference type="STRING" id="173990.SAMN05660691_00196"/>
<reference evidence="2" key="1">
    <citation type="submission" date="2016-10" db="EMBL/GenBank/DDBJ databases">
        <authorList>
            <person name="Varghese N."/>
            <person name="Submissions S."/>
        </authorList>
    </citation>
    <scope>NUCLEOTIDE SEQUENCE [LARGE SCALE GENOMIC DNA]</scope>
    <source>
        <strain evidence="2">DSM 17616</strain>
    </source>
</reference>
<keyword evidence="2" id="KW-1185">Reference proteome</keyword>
<dbReference type="Proteomes" id="UP000199371">
    <property type="component" value="Unassembled WGS sequence"/>
</dbReference>
<name>A0A1H6J4V0_9GAMM</name>
<evidence type="ECO:0000313" key="1">
    <source>
        <dbReference type="EMBL" id="SEH56685.1"/>
    </source>
</evidence>
<evidence type="ECO:0000313" key="2">
    <source>
        <dbReference type="Proteomes" id="UP000199371"/>
    </source>
</evidence>
<dbReference type="RefSeq" id="WP_092789253.1">
    <property type="nucleotide sequence ID" value="NZ_FNXF01000001.1"/>
</dbReference>
<proteinExistence type="predicted"/>
<sequence>MTLYEFTLKFALPDANKDPANYIEQLAQAGCDDALIGIGQQGRIALQFSREASSAFAAITSAIKDIKTAIPNAAIIEATPDLVGLSDIADLLGFSRQNMRKLMLNHTQSFPAPLHSGSSSIWHLAKVLNWFAKQQNKTVPTEIAEVAQVTMQVNIARSLSELQPNTRHEFMQIQEELAQYR</sequence>
<protein>
    <submittedName>
        <fullName evidence="1">Transcriptional regulator, AlpA family</fullName>
    </submittedName>
</protein>
<gene>
    <name evidence="1" type="ORF">SAMN05660691_00196</name>
</gene>
<dbReference type="EMBL" id="FNXF01000001">
    <property type="protein sequence ID" value="SEH56685.1"/>
    <property type="molecule type" value="Genomic_DNA"/>
</dbReference>